<comment type="caution">
    <text evidence="1">The sequence shown here is derived from an EMBL/GenBank/DDBJ whole genome shotgun (WGS) entry which is preliminary data.</text>
</comment>
<proteinExistence type="predicted"/>
<protein>
    <submittedName>
        <fullName evidence="1">Uncharacterized protein</fullName>
    </submittedName>
</protein>
<dbReference type="EMBL" id="JALBCA010000041">
    <property type="protein sequence ID" value="KAI2387191.1"/>
    <property type="molecule type" value="Genomic_DNA"/>
</dbReference>
<name>A0ACB8UXD9_9EURO</name>
<organism evidence="1">
    <name type="scientific">Ophidiomyces ophidiicola</name>
    <dbReference type="NCBI Taxonomy" id="1387563"/>
    <lineage>
        <taxon>Eukaryota</taxon>
        <taxon>Fungi</taxon>
        <taxon>Dikarya</taxon>
        <taxon>Ascomycota</taxon>
        <taxon>Pezizomycotina</taxon>
        <taxon>Eurotiomycetes</taxon>
        <taxon>Eurotiomycetidae</taxon>
        <taxon>Onygenales</taxon>
        <taxon>Onygenaceae</taxon>
        <taxon>Ophidiomyces</taxon>
    </lineage>
</organism>
<reference evidence="1" key="1">
    <citation type="journal article" date="2022" name="bioRxiv">
        <title>Population genetic analysis of Ophidiomyces ophidiicola, the causative agent of snake fungal disease, indicates recent introductions to the USA.</title>
        <authorList>
            <person name="Ladner J.T."/>
            <person name="Palmer J.M."/>
            <person name="Ettinger C.L."/>
            <person name="Stajich J.E."/>
            <person name="Farrell T.M."/>
            <person name="Glorioso B.M."/>
            <person name="Lawson B."/>
            <person name="Price S.J."/>
            <person name="Stengle A.G."/>
            <person name="Grear D.A."/>
            <person name="Lorch J.M."/>
        </authorList>
    </citation>
    <scope>NUCLEOTIDE SEQUENCE</scope>
    <source>
        <strain evidence="1">NWHC 24266-5</strain>
    </source>
</reference>
<accession>A0ACB8UXD9</accession>
<gene>
    <name evidence="1" type="ORF">LOY88_003213</name>
</gene>
<evidence type="ECO:0000313" key="1">
    <source>
        <dbReference type="EMBL" id="KAI2387191.1"/>
    </source>
</evidence>
<sequence>MDAVKTAYQTAEKVIFGETQARSSDEEPVSGVQGEGTASDPYDTGNLHGQESISGKQSRGTASGVYDEGNVPQMNTEGMPQSQGVSSLGNAAPGVDQGSLGQPVMTAPQLEETHHNQSRTQNILENESNRPHAGGQSSSKKSSKSASGLEPESLSKDKPNMHSKTGLPANAPQEQTRPKAVDEPENTQRVGEEKIIRTTGFAAEGGNFDASEPGAGKEAERLLEEQQKRDPNWNAMKSEQQKERVEDHHGGLWTGSHKSGISLTKAKEKLHLAKHK</sequence>